<dbReference type="Proteomes" id="UP000001514">
    <property type="component" value="Unassembled WGS sequence"/>
</dbReference>
<evidence type="ECO:0000256" key="8">
    <source>
        <dbReference type="ARBA" id="ARBA00047899"/>
    </source>
</evidence>
<organism evidence="14">
    <name type="scientific">Selaginella moellendorffii</name>
    <name type="common">Spikemoss</name>
    <dbReference type="NCBI Taxonomy" id="88036"/>
    <lineage>
        <taxon>Eukaryota</taxon>
        <taxon>Viridiplantae</taxon>
        <taxon>Streptophyta</taxon>
        <taxon>Embryophyta</taxon>
        <taxon>Tracheophyta</taxon>
        <taxon>Lycopodiopsida</taxon>
        <taxon>Selaginellales</taxon>
        <taxon>Selaginellaceae</taxon>
        <taxon>Selaginella</taxon>
    </lineage>
</organism>
<comment type="catalytic activity">
    <reaction evidence="9">
        <text>L-seryl-[protein] + ATP = O-phospho-L-seryl-[protein] + ADP + H(+)</text>
        <dbReference type="Rhea" id="RHEA:17989"/>
        <dbReference type="Rhea" id="RHEA-COMP:9863"/>
        <dbReference type="Rhea" id="RHEA-COMP:11604"/>
        <dbReference type="ChEBI" id="CHEBI:15378"/>
        <dbReference type="ChEBI" id="CHEBI:29999"/>
        <dbReference type="ChEBI" id="CHEBI:30616"/>
        <dbReference type="ChEBI" id="CHEBI:83421"/>
        <dbReference type="ChEBI" id="CHEBI:456216"/>
        <dbReference type="EC" id="2.7.11.1"/>
    </reaction>
</comment>
<dbReference type="EMBL" id="GL377586">
    <property type="protein sequence ID" value="EFJ25616.1"/>
    <property type="molecule type" value="Genomic_DNA"/>
</dbReference>
<sequence length="190" mass="21865">RFSYKQLEHATNNFGKKLGQGGFGSVFLATLKDGSQVAVKRLESSSQGQKEFKTEVNVISSIHHFNLVRLRGFCAEKHHRLLVYEYMPRRSLDKWLFLRDFPSDGDHEKAGEALDWKTRLRIALGIARGLKYLHEDCSERILHLDVKPQNVLLDSNFDAKLCDFGMSKLMKRNESEVFTMMRGTRGYLAP</sequence>
<dbReference type="FunFam" id="1.10.510.10:FF:001023">
    <property type="entry name" value="Os07g0541700 protein"/>
    <property type="match status" value="1"/>
</dbReference>
<dbReference type="PROSITE" id="PS50011">
    <property type="entry name" value="PROTEIN_KINASE_DOM"/>
    <property type="match status" value="1"/>
</dbReference>
<dbReference type="PROSITE" id="PS00107">
    <property type="entry name" value="PROTEIN_KINASE_ATP"/>
    <property type="match status" value="1"/>
</dbReference>
<dbReference type="PANTHER" id="PTHR47976:SF30">
    <property type="entry name" value="RECEPTOR-LIKE SERINE_THREONINE-PROTEIN KINASE"/>
    <property type="match status" value="1"/>
</dbReference>
<feature type="domain" description="Protein kinase" evidence="12">
    <location>
        <begin position="12"/>
        <end position="190"/>
    </location>
</feature>
<dbReference type="FunFam" id="3.30.200.20:FF:000178">
    <property type="entry name" value="serine/threonine-protein kinase PBS1-like"/>
    <property type="match status" value="1"/>
</dbReference>
<dbReference type="GO" id="GO:0005524">
    <property type="term" value="F:ATP binding"/>
    <property type="evidence" value="ECO:0007669"/>
    <property type="project" value="UniProtKB-UniRule"/>
</dbReference>
<keyword evidence="7 10" id="KW-0067">ATP-binding</keyword>
<dbReference type="Gene3D" id="3.30.200.20">
    <property type="entry name" value="Phosphorylase Kinase, domain 1"/>
    <property type="match status" value="1"/>
</dbReference>
<feature type="non-terminal residue" evidence="13">
    <location>
        <position position="1"/>
    </location>
</feature>
<dbReference type="InterPro" id="IPR008271">
    <property type="entry name" value="Ser/Thr_kinase_AS"/>
</dbReference>
<reference evidence="13 14" key="1">
    <citation type="journal article" date="2011" name="Science">
        <title>The Selaginella genome identifies genetic changes associated with the evolution of vascular plants.</title>
        <authorList>
            <person name="Banks J.A."/>
            <person name="Nishiyama T."/>
            <person name="Hasebe M."/>
            <person name="Bowman J.L."/>
            <person name="Gribskov M."/>
            <person name="dePamphilis C."/>
            <person name="Albert V.A."/>
            <person name="Aono N."/>
            <person name="Aoyama T."/>
            <person name="Ambrose B.A."/>
            <person name="Ashton N.W."/>
            <person name="Axtell M.J."/>
            <person name="Barker E."/>
            <person name="Barker M.S."/>
            <person name="Bennetzen J.L."/>
            <person name="Bonawitz N.D."/>
            <person name="Chapple C."/>
            <person name="Cheng C."/>
            <person name="Correa L.G."/>
            <person name="Dacre M."/>
            <person name="DeBarry J."/>
            <person name="Dreyer I."/>
            <person name="Elias M."/>
            <person name="Engstrom E.M."/>
            <person name="Estelle M."/>
            <person name="Feng L."/>
            <person name="Finet C."/>
            <person name="Floyd S.K."/>
            <person name="Frommer W.B."/>
            <person name="Fujita T."/>
            <person name="Gramzow L."/>
            <person name="Gutensohn M."/>
            <person name="Harholt J."/>
            <person name="Hattori M."/>
            <person name="Heyl A."/>
            <person name="Hirai T."/>
            <person name="Hiwatashi Y."/>
            <person name="Ishikawa M."/>
            <person name="Iwata M."/>
            <person name="Karol K.G."/>
            <person name="Koehler B."/>
            <person name="Kolukisaoglu U."/>
            <person name="Kubo M."/>
            <person name="Kurata T."/>
            <person name="Lalonde S."/>
            <person name="Li K."/>
            <person name="Li Y."/>
            <person name="Litt A."/>
            <person name="Lyons E."/>
            <person name="Manning G."/>
            <person name="Maruyama T."/>
            <person name="Michael T.P."/>
            <person name="Mikami K."/>
            <person name="Miyazaki S."/>
            <person name="Morinaga S."/>
            <person name="Murata T."/>
            <person name="Mueller-Roeber B."/>
            <person name="Nelson D.R."/>
            <person name="Obara M."/>
            <person name="Oguri Y."/>
            <person name="Olmstead R.G."/>
            <person name="Onodera N."/>
            <person name="Petersen B.L."/>
            <person name="Pils B."/>
            <person name="Prigge M."/>
            <person name="Rensing S.A."/>
            <person name="Riano-Pachon D.M."/>
            <person name="Roberts A.W."/>
            <person name="Sato Y."/>
            <person name="Scheller H.V."/>
            <person name="Schulz B."/>
            <person name="Schulz C."/>
            <person name="Shakirov E.V."/>
            <person name="Shibagaki N."/>
            <person name="Shinohara N."/>
            <person name="Shippen D.E."/>
            <person name="Soerensen I."/>
            <person name="Sotooka R."/>
            <person name="Sugimoto N."/>
            <person name="Sugita M."/>
            <person name="Sumikawa N."/>
            <person name="Tanurdzic M."/>
            <person name="Theissen G."/>
            <person name="Ulvskov P."/>
            <person name="Wakazuki S."/>
            <person name="Weng J.K."/>
            <person name="Willats W.W."/>
            <person name="Wipf D."/>
            <person name="Wolf P.G."/>
            <person name="Yang L."/>
            <person name="Zimmer A.D."/>
            <person name="Zhu Q."/>
            <person name="Mitros T."/>
            <person name="Hellsten U."/>
            <person name="Loque D."/>
            <person name="Otillar R."/>
            <person name="Salamov A."/>
            <person name="Schmutz J."/>
            <person name="Shapiro H."/>
            <person name="Lindquist E."/>
            <person name="Lucas S."/>
            <person name="Rokhsar D."/>
            <person name="Grigoriev I.V."/>
        </authorList>
    </citation>
    <scope>NUCLEOTIDE SEQUENCE [LARGE SCALE GENOMIC DNA]</scope>
</reference>
<dbReference type="SMART" id="SM00220">
    <property type="entry name" value="S_TKc"/>
    <property type="match status" value="1"/>
</dbReference>
<feature type="binding site" evidence="10">
    <location>
        <position position="40"/>
    </location>
    <ligand>
        <name>ATP</name>
        <dbReference type="ChEBI" id="CHEBI:30616"/>
    </ligand>
</feature>
<dbReference type="InterPro" id="IPR000719">
    <property type="entry name" value="Prot_kinase_dom"/>
</dbReference>
<dbReference type="Gramene" id="EFJ25616">
    <property type="protein sequence ID" value="EFJ25616"/>
    <property type="gene ID" value="SELMODRAFT_17109"/>
</dbReference>
<evidence type="ECO:0000256" key="6">
    <source>
        <dbReference type="ARBA" id="ARBA00022777"/>
    </source>
</evidence>
<accession>D8RQ88</accession>
<evidence type="ECO:0000256" key="2">
    <source>
        <dbReference type="ARBA" id="ARBA00022527"/>
    </source>
</evidence>
<evidence type="ECO:0000256" key="4">
    <source>
        <dbReference type="ARBA" id="ARBA00022729"/>
    </source>
</evidence>
<evidence type="ECO:0000256" key="7">
    <source>
        <dbReference type="ARBA" id="ARBA00022840"/>
    </source>
</evidence>
<evidence type="ECO:0000313" key="13">
    <source>
        <dbReference type="EMBL" id="EFJ25616.1"/>
    </source>
</evidence>
<dbReference type="PANTHER" id="PTHR47976">
    <property type="entry name" value="G-TYPE LECTIN S-RECEPTOR-LIKE SERINE/THREONINE-PROTEIN KINASE SD2-5"/>
    <property type="match status" value="1"/>
</dbReference>
<dbReference type="Gene3D" id="1.10.510.10">
    <property type="entry name" value="Transferase(Phosphotransferase) domain 1"/>
    <property type="match status" value="1"/>
</dbReference>
<dbReference type="InterPro" id="IPR011009">
    <property type="entry name" value="Kinase-like_dom_sf"/>
</dbReference>
<dbReference type="SUPFAM" id="SSF56112">
    <property type="entry name" value="Protein kinase-like (PK-like)"/>
    <property type="match status" value="1"/>
</dbReference>
<dbReference type="InterPro" id="IPR051343">
    <property type="entry name" value="G-type_lectin_kinases/EP1-like"/>
</dbReference>
<keyword evidence="4" id="KW-0732">Signal</keyword>
<comment type="similarity">
    <text evidence="11">Belongs to the protein kinase superfamily.</text>
</comment>
<evidence type="ECO:0000256" key="1">
    <source>
        <dbReference type="ARBA" id="ARBA00012513"/>
    </source>
</evidence>
<evidence type="ECO:0000256" key="5">
    <source>
        <dbReference type="ARBA" id="ARBA00022741"/>
    </source>
</evidence>
<dbReference type="KEGG" id="smo:SELMODRAFT_17109"/>
<keyword evidence="2 11" id="KW-0723">Serine/threonine-protein kinase</keyword>
<protein>
    <recommendedName>
        <fullName evidence="1">non-specific serine/threonine protein kinase</fullName>
        <ecNumber evidence="1">2.7.11.1</ecNumber>
    </recommendedName>
</protein>
<dbReference type="InterPro" id="IPR017441">
    <property type="entry name" value="Protein_kinase_ATP_BS"/>
</dbReference>
<dbReference type="eggNOG" id="ENOG502QUXB">
    <property type="taxonomic scope" value="Eukaryota"/>
</dbReference>
<dbReference type="Pfam" id="PF00069">
    <property type="entry name" value="Pkinase"/>
    <property type="match status" value="1"/>
</dbReference>
<gene>
    <name evidence="13" type="ORF">SELMODRAFT_17109</name>
</gene>
<keyword evidence="14" id="KW-1185">Reference proteome</keyword>
<dbReference type="GO" id="GO:0004674">
    <property type="term" value="F:protein serine/threonine kinase activity"/>
    <property type="evidence" value="ECO:0007669"/>
    <property type="project" value="UniProtKB-KW"/>
</dbReference>
<dbReference type="HOGENOM" id="CLU_000288_21_7_1"/>
<evidence type="ECO:0000313" key="14">
    <source>
        <dbReference type="Proteomes" id="UP000001514"/>
    </source>
</evidence>
<keyword evidence="6" id="KW-0418">Kinase</keyword>
<evidence type="ECO:0000256" key="10">
    <source>
        <dbReference type="PROSITE-ProRule" id="PRU10141"/>
    </source>
</evidence>
<dbReference type="PROSITE" id="PS00108">
    <property type="entry name" value="PROTEIN_KINASE_ST"/>
    <property type="match status" value="1"/>
</dbReference>
<dbReference type="EC" id="2.7.11.1" evidence="1"/>
<keyword evidence="3" id="KW-0808">Transferase</keyword>
<evidence type="ECO:0000259" key="12">
    <source>
        <dbReference type="PROSITE" id="PS50011"/>
    </source>
</evidence>
<dbReference type="AlphaFoldDB" id="D8RQ88"/>
<comment type="catalytic activity">
    <reaction evidence="8">
        <text>L-threonyl-[protein] + ATP = O-phospho-L-threonyl-[protein] + ADP + H(+)</text>
        <dbReference type="Rhea" id="RHEA:46608"/>
        <dbReference type="Rhea" id="RHEA-COMP:11060"/>
        <dbReference type="Rhea" id="RHEA-COMP:11605"/>
        <dbReference type="ChEBI" id="CHEBI:15378"/>
        <dbReference type="ChEBI" id="CHEBI:30013"/>
        <dbReference type="ChEBI" id="CHEBI:30616"/>
        <dbReference type="ChEBI" id="CHEBI:61977"/>
        <dbReference type="ChEBI" id="CHEBI:456216"/>
        <dbReference type="EC" id="2.7.11.1"/>
    </reaction>
</comment>
<dbReference type="OMA" id="ILHIARG"/>
<proteinExistence type="inferred from homology"/>
<evidence type="ECO:0000256" key="3">
    <source>
        <dbReference type="ARBA" id="ARBA00022679"/>
    </source>
</evidence>
<name>D8RQ88_SELML</name>
<evidence type="ECO:0000256" key="11">
    <source>
        <dbReference type="RuleBase" id="RU000304"/>
    </source>
</evidence>
<evidence type="ECO:0000256" key="9">
    <source>
        <dbReference type="ARBA" id="ARBA00048679"/>
    </source>
</evidence>
<dbReference type="InParanoid" id="D8RQ88"/>
<feature type="non-terminal residue" evidence="13">
    <location>
        <position position="190"/>
    </location>
</feature>
<keyword evidence="5 10" id="KW-0547">Nucleotide-binding</keyword>